<name>A0ABY8ALV3_9ACTN</name>
<dbReference type="SUPFAM" id="SSF51395">
    <property type="entry name" value="FMN-linked oxidoreductases"/>
    <property type="match status" value="1"/>
</dbReference>
<evidence type="ECO:0000313" key="4">
    <source>
        <dbReference type="Proteomes" id="UP001218629"/>
    </source>
</evidence>
<dbReference type="Pfam" id="PF01070">
    <property type="entry name" value="FMN_dh"/>
    <property type="match status" value="1"/>
</dbReference>
<dbReference type="Gene3D" id="3.20.20.70">
    <property type="entry name" value="Aldolase class I"/>
    <property type="match status" value="1"/>
</dbReference>
<gene>
    <name evidence="3" type="ORF">MOV08_41470</name>
</gene>
<evidence type="ECO:0000259" key="2">
    <source>
        <dbReference type="Pfam" id="PF01070"/>
    </source>
</evidence>
<feature type="domain" description="FMN-dependent dehydrogenase" evidence="2">
    <location>
        <begin position="1"/>
        <end position="55"/>
    </location>
</feature>
<sequence length="106" mass="11355">MLRDRQLTVELLDRARQAGAKAVVLTADTPVVGQKYRTGPSVWETVPPEHLLANVDQQGVGEAQLEKAADLTPQRLLTELTAELAQAMALAGTPDIPSLTRDLVSG</sequence>
<dbReference type="EMBL" id="CP095749">
    <property type="protein sequence ID" value="WEB45134.1"/>
    <property type="molecule type" value="Genomic_DNA"/>
</dbReference>
<proteinExistence type="predicted"/>
<dbReference type="InterPro" id="IPR000262">
    <property type="entry name" value="FMN-dep_DH"/>
</dbReference>
<keyword evidence="4" id="KW-1185">Reference proteome</keyword>
<evidence type="ECO:0000313" key="3">
    <source>
        <dbReference type="EMBL" id="WEB45134.1"/>
    </source>
</evidence>
<accession>A0ABY8ALV3</accession>
<evidence type="ECO:0000256" key="1">
    <source>
        <dbReference type="ARBA" id="ARBA00001917"/>
    </source>
</evidence>
<comment type="cofactor">
    <cofactor evidence="1">
        <name>FMN</name>
        <dbReference type="ChEBI" id="CHEBI:58210"/>
    </cofactor>
</comment>
<reference evidence="3 4" key="1">
    <citation type="submission" date="2022-03" db="EMBL/GenBank/DDBJ databases">
        <title>Streptomyces yunnanensis P86,complete genome.</title>
        <authorList>
            <person name="Chen S."/>
            <person name="Zhang Q."/>
        </authorList>
    </citation>
    <scope>NUCLEOTIDE SEQUENCE [LARGE SCALE GENOMIC DNA]</scope>
    <source>
        <strain evidence="3 4">P86</strain>
    </source>
</reference>
<organism evidence="3 4">
    <name type="scientific">Streptomyces yunnanensis</name>
    <dbReference type="NCBI Taxonomy" id="156453"/>
    <lineage>
        <taxon>Bacteria</taxon>
        <taxon>Bacillati</taxon>
        <taxon>Actinomycetota</taxon>
        <taxon>Actinomycetes</taxon>
        <taxon>Kitasatosporales</taxon>
        <taxon>Streptomycetaceae</taxon>
        <taxon>Streptomyces</taxon>
    </lineage>
</organism>
<protein>
    <submittedName>
        <fullName evidence="3">Alpha-hydroxy-acid oxidizing protein</fullName>
    </submittedName>
</protein>
<dbReference type="InterPro" id="IPR013785">
    <property type="entry name" value="Aldolase_TIM"/>
</dbReference>
<dbReference type="Proteomes" id="UP001218629">
    <property type="component" value="Chromosome"/>
</dbReference>